<dbReference type="InterPro" id="IPR013324">
    <property type="entry name" value="RNA_pol_sigma_r3/r4-like"/>
</dbReference>
<feature type="domain" description="RNA polymerase sigma-70 region 2" evidence="5">
    <location>
        <begin position="13"/>
        <end position="77"/>
    </location>
</feature>
<reference evidence="7 8" key="1">
    <citation type="submission" date="2024-04" db="EMBL/GenBank/DDBJ databases">
        <title>Bacillus oryzaecorticis sp. nov., a moderately halophilic bacterium isolated from rice husks.</title>
        <authorList>
            <person name="Zhu H.-S."/>
        </authorList>
    </citation>
    <scope>NUCLEOTIDE SEQUENCE [LARGE SCALE GENOMIC DNA]</scope>
    <source>
        <strain evidence="7 8">ZC255</strain>
    </source>
</reference>
<proteinExistence type="inferred from homology"/>
<dbReference type="PANTHER" id="PTHR43133">
    <property type="entry name" value="RNA POLYMERASE ECF-TYPE SIGMA FACTO"/>
    <property type="match status" value="1"/>
</dbReference>
<protein>
    <submittedName>
        <fullName evidence="7">Sigma-70 family RNA polymerase sigma factor</fullName>
    </submittedName>
</protein>
<dbReference type="EMBL" id="JBBYAF010000001">
    <property type="protein sequence ID" value="MEL3970732.1"/>
    <property type="molecule type" value="Genomic_DNA"/>
</dbReference>
<evidence type="ECO:0000256" key="2">
    <source>
        <dbReference type="ARBA" id="ARBA00023015"/>
    </source>
</evidence>
<dbReference type="InterPro" id="IPR013249">
    <property type="entry name" value="RNA_pol_sigma70_r4_t2"/>
</dbReference>
<dbReference type="Gene3D" id="1.10.10.10">
    <property type="entry name" value="Winged helix-like DNA-binding domain superfamily/Winged helix DNA-binding domain"/>
    <property type="match status" value="1"/>
</dbReference>
<evidence type="ECO:0000256" key="1">
    <source>
        <dbReference type="ARBA" id="ARBA00010641"/>
    </source>
</evidence>
<evidence type="ECO:0000259" key="5">
    <source>
        <dbReference type="Pfam" id="PF04542"/>
    </source>
</evidence>
<evidence type="ECO:0000313" key="7">
    <source>
        <dbReference type="EMBL" id="MEL3970732.1"/>
    </source>
</evidence>
<dbReference type="Pfam" id="PF04542">
    <property type="entry name" value="Sigma70_r2"/>
    <property type="match status" value="1"/>
</dbReference>
<dbReference type="NCBIfam" id="TIGR02937">
    <property type="entry name" value="sigma70-ECF"/>
    <property type="match status" value="1"/>
</dbReference>
<feature type="domain" description="RNA polymerase sigma factor 70 region 4 type 2" evidence="6">
    <location>
        <begin position="118"/>
        <end position="164"/>
    </location>
</feature>
<sequence length="175" mass="21091">MEDTHKNHLIESLIDEYETPITKLAYFYVRDWPTAQDICQEVFIKVYDVLDHFNHQSSYKTWIYRITINKCKDYRKSAYFRKNTVVDKLHKYFNKEIAATPEQVLLQSEEQTSMSALIFTLPIKYREIILLYYYEELTTQEISELLNINSSTVRTRLGRGRQKLKTMLQRRDKDE</sequence>
<organism evidence="7 8">
    <name type="scientific">Rossellomorea oryzaecorticis</name>
    <dbReference type="NCBI Taxonomy" id="1396505"/>
    <lineage>
        <taxon>Bacteria</taxon>
        <taxon>Bacillati</taxon>
        <taxon>Bacillota</taxon>
        <taxon>Bacilli</taxon>
        <taxon>Bacillales</taxon>
        <taxon>Bacillaceae</taxon>
        <taxon>Rossellomorea</taxon>
    </lineage>
</organism>
<evidence type="ECO:0000259" key="6">
    <source>
        <dbReference type="Pfam" id="PF08281"/>
    </source>
</evidence>
<keyword evidence="2" id="KW-0805">Transcription regulation</keyword>
<dbReference type="InterPro" id="IPR007627">
    <property type="entry name" value="RNA_pol_sigma70_r2"/>
</dbReference>
<keyword evidence="3" id="KW-0731">Sigma factor</keyword>
<dbReference type="SUPFAM" id="SSF88946">
    <property type="entry name" value="Sigma2 domain of RNA polymerase sigma factors"/>
    <property type="match status" value="1"/>
</dbReference>
<comment type="caution">
    <text evidence="7">The sequence shown here is derived from an EMBL/GenBank/DDBJ whole genome shotgun (WGS) entry which is preliminary data.</text>
</comment>
<dbReference type="InterPro" id="IPR039425">
    <property type="entry name" value="RNA_pol_sigma-70-like"/>
</dbReference>
<dbReference type="InterPro" id="IPR013325">
    <property type="entry name" value="RNA_pol_sigma_r2"/>
</dbReference>
<dbReference type="Gene3D" id="1.10.1740.10">
    <property type="match status" value="1"/>
</dbReference>
<dbReference type="SUPFAM" id="SSF88659">
    <property type="entry name" value="Sigma3 and sigma4 domains of RNA polymerase sigma factors"/>
    <property type="match status" value="1"/>
</dbReference>
<dbReference type="InterPro" id="IPR036388">
    <property type="entry name" value="WH-like_DNA-bd_sf"/>
</dbReference>
<dbReference type="CDD" id="cd06171">
    <property type="entry name" value="Sigma70_r4"/>
    <property type="match status" value="1"/>
</dbReference>
<comment type="similarity">
    <text evidence="1">Belongs to the sigma-70 factor family. ECF subfamily.</text>
</comment>
<accession>A0ABU9K5E0</accession>
<dbReference type="InterPro" id="IPR014284">
    <property type="entry name" value="RNA_pol_sigma-70_dom"/>
</dbReference>
<keyword evidence="4" id="KW-0804">Transcription</keyword>
<dbReference type="Pfam" id="PF08281">
    <property type="entry name" value="Sigma70_r4_2"/>
    <property type="match status" value="1"/>
</dbReference>
<keyword evidence="8" id="KW-1185">Reference proteome</keyword>
<evidence type="ECO:0000256" key="3">
    <source>
        <dbReference type="ARBA" id="ARBA00023082"/>
    </source>
</evidence>
<name>A0ABU9K5E0_9BACI</name>
<dbReference type="PANTHER" id="PTHR43133:SF60">
    <property type="entry name" value="RNA POLYMERASE SIGMA FACTOR SIGV"/>
    <property type="match status" value="1"/>
</dbReference>
<evidence type="ECO:0000256" key="4">
    <source>
        <dbReference type="ARBA" id="ARBA00023163"/>
    </source>
</evidence>
<evidence type="ECO:0000313" key="8">
    <source>
        <dbReference type="Proteomes" id="UP001389717"/>
    </source>
</evidence>
<dbReference type="RefSeq" id="WP_341979247.1">
    <property type="nucleotide sequence ID" value="NZ_JBBYAF010000001.1"/>
</dbReference>
<gene>
    <name evidence="7" type="ORF">AAEO50_00420</name>
</gene>
<dbReference type="Proteomes" id="UP001389717">
    <property type="component" value="Unassembled WGS sequence"/>
</dbReference>